<dbReference type="Proteomes" id="UP000007030">
    <property type="component" value="Chromosome"/>
</dbReference>
<dbReference type="PANTHER" id="PTHR10772">
    <property type="entry name" value="10 KDA HEAT SHOCK PROTEIN"/>
    <property type="match status" value="1"/>
</dbReference>
<keyword evidence="6" id="KW-1185">Reference proteome</keyword>
<dbReference type="GO" id="GO:0051087">
    <property type="term" value="F:protein-folding chaperone binding"/>
    <property type="evidence" value="ECO:0007669"/>
    <property type="project" value="TreeGrafter"/>
</dbReference>
<evidence type="ECO:0000256" key="4">
    <source>
        <dbReference type="RuleBase" id="RU000535"/>
    </source>
</evidence>
<dbReference type="NCBIfam" id="NF001530">
    <property type="entry name" value="PRK00364.1-6"/>
    <property type="match status" value="1"/>
</dbReference>
<dbReference type="SUPFAM" id="SSF50129">
    <property type="entry name" value="GroES-like"/>
    <property type="match status" value="1"/>
</dbReference>
<evidence type="ECO:0000256" key="3">
    <source>
        <dbReference type="HAMAP-Rule" id="MF_00580"/>
    </source>
</evidence>
<keyword evidence="3" id="KW-0963">Cytoplasm</keyword>
<dbReference type="Pfam" id="PF00166">
    <property type="entry name" value="Cpn10"/>
    <property type="match status" value="1"/>
</dbReference>
<sequence>MAAEVKVVLKPLGDRVVVEPIEEEVTTKGGIVLPDTAKEKPQKGKVIAVGSGRLLDNGERVPLEVKEGDIVVFAKYGGTEVEIEGNEYVILSERDLLAVVQK</sequence>
<gene>
    <name evidence="3" type="primary">groES</name>
    <name evidence="3" type="synonym">groS</name>
    <name evidence="5" type="ordered locus">Marky_0718</name>
</gene>
<comment type="subunit">
    <text evidence="3">Heptamer of 7 subunits arranged in a ring. Interacts with the chaperonin GroEL.</text>
</comment>
<comment type="subcellular location">
    <subcellularLocation>
        <location evidence="3">Cytoplasm</location>
    </subcellularLocation>
</comment>
<dbReference type="GO" id="GO:0051082">
    <property type="term" value="F:unfolded protein binding"/>
    <property type="evidence" value="ECO:0007669"/>
    <property type="project" value="TreeGrafter"/>
</dbReference>
<protein>
    <recommendedName>
        <fullName evidence="3">Co-chaperonin GroES</fullName>
    </recommendedName>
    <alternativeName>
        <fullName evidence="3">10 kDa chaperonin</fullName>
    </alternativeName>
    <alternativeName>
        <fullName evidence="3">Chaperonin-10</fullName>
        <shortName evidence="3">Cpn10</shortName>
    </alternativeName>
</protein>
<dbReference type="HOGENOM" id="CLU_132825_2_0_0"/>
<dbReference type="InterPro" id="IPR020818">
    <property type="entry name" value="Chaperonin_GroES"/>
</dbReference>
<dbReference type="InterPro" id="IPR037124">
    <property type="entry name" value="Chaperonin_GroES_sf"/>
</dbReference>
<evidence type="ECO:0000313" key="5">
    <source>
        <dbReference type="EMBL" id="AEB11468.1"/>
    </source>
</evidence>
<name>F2NL65_MARHT</name>
<accession>F2NL65</accession>
<comment type="function">
    <text evidence="3 4">Together with the chaperonin GroEL, plays an essential role in assisting protein folding. The GroEL-GroES system forms a nano-cage that allows encapsulation of the non-native substrate proteins and provides a physical environment optimized to promote and accelerate protein folding. GroES binds to the apical surface of the GroEL ring, thereby capping the opening of the GroEL channel.</text>
</comment>
<proteinExistence type="inferred from homology"/>
<dbReference type="HAMAP" id="MF_00580">
    <property type="entry name" value="CH10"/>
    <property type="match status" value="1"/>
</dbReference>
<dbReference type="OrthoDB" id="9806791at2"/>
<dbReference type="SMART" id="SM00883">
    <property type="entry name" value="Cpn10"/>
    <property type="match status" value="1"/>
</dbReference>
<dbReference type="GO" id="GO:0005524">
    <property type="term" value="F:ATP binding"/>
    <property type="evidence" value="ECO:0007669"/>
    <property type="project" value="InterPro"/>
</dbReference>
<dbReference type="PANTHER" id="PTHR10772:SF58">
    <property type="entry name" value="CO-CHAPERONIN GROES"/>
    <property type="match status" value="1"/>
</dbReference>
<dbReference type="GO" id="GO:0046872">
    <property type="term" value="F:metal ion binding"/>
    <property type="evidence" value="ECO:0007669"/>
    <property type="project" value="TreeGrafter"/>
</dbReference>
<evidence type="ECO:0000256" key="1">
    <source>
        <dbReference type="ARBA" id="ARBA00006975"/>
    </source>
</evidence>
<dbReference type="NCBIfam" id="NF001534">
    <property type="entry name" value="PRK00364.2-5"/>
    <property type="match status" value="1"/>
</dbReference>
<dbReference type="InterPro" id="IPR018369">
    <property type="entry name" value="Chaprnonin_Cpn10_CS"/>
</dbReference>
<dbReference type="GO" id="GO:0044183">
    <property type="term" value="F:protein folding chaperone"/>
    <property type="evidence" value="ECO:0007669"/>
    <property type="project" value="InterPro"/>
</dbReference>
<organism evidence="5 6">
    <name type="scientific">Marinithermus hydrothermalis (strain DSM 14884 / JCM 11576 / T1)</name>
    <dbReference type="NCBI Taxonomy" id="869210"/>
    <lineage>
        <taxon>Bacteria</taxon>
        <taxon>Thermotogati</taxon>
        <taxon>Deinococcota</taxon>
        <taxon>Deinococci</taxon>
        <taxon>Thermales</taxon>
        <taxon>Thermaceae</taxon>
        <taxon>Marinithermus</taxon>
    </lineage>
</organism>
<keyword evidence="2 3" id="KW-0143">Chaperone</keyword>
<reference evidence="5 6" key="1">
    <citation type="journal article" date="2012" name="Stand. Genomic Sci.">
        <title>Complete genome sequence of the aerobic, heterotroph Marinithermus hydrothermalis type strain (T1(T)) from a deep-sea hydrothermal vent chimney.</title>
        <authorList>
            <person name="Copeland A."/>
            <person name="Gu W."/>
            <person name="Yasawong M."/>
            <person name="Lapidus A."/>
            <person name="Lucas S."/>
            <person name="Deshpande S."/>
            <person name="Pagani I."/>
            <person name="Tapia R."/>
            <person name="Cheng J.F."/>
            <person name="Goodwin L.A."/>
            <person name="Pitluck S."/>
            <person name="Liolios K."/>
            <person name="Ivanova N."/>
            <person name="Mavromatis K."/>
            <person name="Mikhailova N."/>
            <person name="Pati A."/>
            <person name="Chen A."/>
            <person name="Palaniappan K."/>
            <person name="Land M."/>
            <person name="Pan C."/>
            <person name="Brambilla E.M."/>
            <person name="Rohde M."/>
            <person name="Tindall B.J."/>
            <person name="Sikorski J."/>
            <person name="Goker M."/>
            <person name="Detter J.C."/>
            <person name="Bristow J."/>
            <person name="Eisen J.A."/>
            <person name="Markowitz V."/>
            <person name="Hugenholtz P."/>
            <person name="Kyrpides N.C."/>
            <person name="Klenk H.P."/>
            <person name="Woyke T."/>
        </authorList>
    </citation>
    <scope>NUCLEOTIDE SEQUENCE [LARGE SCALE GENOMIC DNA]</scope>
    <source>
        <strain evidence="6">DSM 14884 / JCM 11576 / T1</strain>
    </source>
</reference>
<evidence type="ECO:0000313" key="6">
    <source>
        <dbReference type="Proteomes" id="UP000007030"/>
    </source>
</evidence>
<dbReference type="InterPro" id="IPR011032">
    <property type="entry name" value="GroES-like_sf"/>
</dbReference>
<dbReference type="eggNOG" id="COG0234">
    <property type="taxonomic scope" value="Bacteria"/>
</dbReference>
<dbReference type="PROSITE" id="PS00681">
    <property type="entry name" value="CHAPERONINS_CPN10"/>
    <property type="match status" value="1"/>
</dbReference>
<dbReference type="EMBL" id="CP002630">
    <property type="protein sequence ID" value="AEB11468.1"/>
    <property type="molecule type" value="Genomic_DNA"/>
</dbReference>
<dbReference type="Gene3D" id="2.30.33.40">
    <property type="entry name" value="GroES chaperonin"/>
    <property type="match status" value="1"/>
</dbReference>
<dbReference type="KEGG" id="mhd:Marky_0718"/>
<dbReference type="NCBIfam" id="NF001531">
    <property type="entry name" value="PRK00364.2-2"/>
    <property type="match status" value="1"/>
</dbReference>
<dbReference type="PRINTS" id="PR00297">
    <property type="entry name" value="CHAPERONIN10"/>
</dbReference>
<evidence type="ECO:0000256" key="2">
    <source>
        <dbReference type="ARBA" id="ARBA00023186"/>
    </source>
</evidence>
<dbReference type="AlphaFoldDB" id="F2NL65"/>
<dbReference type="STRING" id="869210.Marky_0718"/>
<dbReference type="CDD" id="cd00320">
    <property type="entry name" value="cpn10"/>
    <property type="match status" value="1"/>
</dbReference>
<comment type="similarity">
    <text evidence="1 3 4">Belongs to the GroES chaperonin family.</text>
</comment>
<dbReference type="RefSeq" id="WP_013703520.1">
    <property type="nucleotide sequence ID" value="NC_015387.1"/>
</dbReference>
<dbReference type="FunFam" id="2.30.33.40:FF:000001">
    <property type="entry name" value="10 kDa chaperonin"/>
    <property type="match status" value="1"/>
</dbReference>
<dbReference type="NCBIfam" id="NF001533">
    <property type="entry name" value="PRK00364.2-4"/>
    <property type="match status" value="1"/>
</dbReference>
<dbReference type="GO" id="GO:0005737">
    <property type="term" value="C:cytoplasm"/>
    <property type="evidence" value="ECO:0007669"/>
    <property type="project" value="UniProtKB-SubCell"/>
</dbReference>